<keyword evidence="3" id="KW-1185">Reference proteome</keyword>
<comment type="caution">
    <text evidence="2">The sequence shown here is derived from an EMBL/GenBank/DDBJ whole genome shotgun (WGS) entry which is preliminary data.</text>
</comment>
<keyword evidence="1" id="KW-0812">Transmembrane</keyword>
<protein>
    <submittedName>
        <fullName evidence="2">Uncharacterized protein</fullName>
    </submittedName>
</protein>
<keyword evidence="1" id="KW-1133">Transmembrane helix</keyword>
<name>A0A2I1GXB8_9GLOM</name>
<dbReference type="AlphaFoldDB" id="A0A2I1GXB8"/>
<keyword evidence="1" id="KW-0472">Membrane</keyword>
<evidence type="ECO:0000313" key="3">
    <source>
        <dbReference type="Proteomes" id="UP000234323"/>
    </source>
</evidence>
<feature type="transmembrane region" description="Helical" evidence="1">
    <location>
        <begin position="20"/>
        <end position="44"/>
    </location>
</feature>
<proteinExistence type="predicted"/>
<accession>A0A2I1GXB8</accession>
<dbReference type="Proteomes" id="UP000234323">
    <property type="component" value="Unassembled WGS sequence"/>
</dbReference>
<sequence length="192" mass="22990">MDKVQLKFDQTVKINEDKGIEVYVFLMIRNLLILVMIINVLLLVSNNYLIMKLLNYDTEVSHSYSNYCTFNLKFKMYDIRIFSNEKFIFLKFNDKIIVYLIELGIPIASLDVNDDIQLYNFMNHTGLFLLPSLFYYTPDNEIKYCWNNKYKNDCNQTLFEKQKPTYDELNAFFNEQSSEQIDDEQTKLCLEF</sequence>
<dbReference type="EMBL" id="LLXI01000990">
    <property type="protein sequence ID" value="PKY51265.1"/>
    <property type="molecule type" value="Genomic_DNA"/>
</dbReference>
<reference evidence="2 3" key="1">
    <citation type="submission" date="2015-10" db="EMBL/GenBank/DDBJ databases">
        <title>Genome analyses suggest a sexual origin of heterokaryosis in a supposedly ancient asexual fungus.</title>
        <authorList>
            <person name="Ropars J."/>
            <person name="Sedzielewska K."/>
            <person name="Noel J."/>
            <person name="Charron P."/>
            <person name="Farinelli L."/>
            <person name="Marton T."/>
            <person name="Kruger M."/>
            <person name="Pelin A."/>
            <person name="Brachmann A."/>
            <person name="Corradi N."/>
        </authorList>
    </citation>
    <scope>NUCLEOTIDE SEQUENCE [LARGE SCALE GENOMIC DNA]</scope>
    <source>
        <strain evidence="2 3">A4</strain>
    </source>
</reference>
<evidence type="ECO:0000313" key="2">
    <source>
        <dbReference type="EMBL" id="PKY51265.1"/>
    </source>
</evidence>
<gene>
    <name evidence="2" type="ORF">RhiirA4_546464</name>
</gene>
<organism evidence="2 3">
    <name type="scientific">Rhizophagus irregularis</name>
    <dbReference type="NCBI Taxonomy" id="588596"/>
    <lineage>
        <taxon>Eukaryota</taxon>
        <taxon>Fungi</taxon>
        <taxon>Fungi incertae sedis</taxon>
        <taxon>Mucoromycota</taxon>
        <taxon>Glomeromycotina</taxon>
        <taxon>Glomeromycetes</taxon>
        <taxon>Glomerales</taxon>
        <taxon>Glomeraceae</taxon>
        <taxon>Rhizophagus</taxon>
    </lineage>
</organism>
<evidence type="ECO:0000256" key="1">
    <source>
        <dbReference type="SAM" id="Phobius"/>
    </source>
</evidence>